<dbReference type="AlphaFoldDB" id="A0AAE0Y141"/>
<reference evidence="1" key="1">
    <citation type="journal article" date="2023" name="G3 (Bethesda)">
        <title>A reference genome for the long-term kleptoplast-retaining sea slug Elysia crispata morphotype clarki.</title>
        <authorList>
            <person name="Eastman K.E."/>
            <person name="Pendleton A.L."/>
            <person name="Shaikh M.A."/>
            <person name="Suttiyut T."/>
            <person name="Ogas R."/>
            <person name="Tomko P."/>
            <person name="Gavelis G."/>
            <person name="Widhalm J.R."/>
            <person name="Wisecaver J.H."/>
        </authorList>
    </citation>
    <scope>NUCLEOTIDE SEQUENCE</scope>
    <source>
        <strain evidence="1">ECLA1</strain>
    </source>
</reference>
<comment type="caution">
    <text evidence="1">The sequence shown here is derived from an EMBL/GenBank/DDBJ whole genome shotgun (WGS) entry which is preliminary data.</text>
</comment>
<protein>
    <submittedName>
        <fullName evidence="1">Uncharacterized protein</fullName>
    </submittedName>
</protein>
<keyword evidence="2" id="KW-1185">Reference proteome</keyword>
<dbReference type="Proteomes" id="UP001283361">
    <property type="component" value="Unassembled WGS sequence"/>
</dbReference>
<evidence type="ECO:0000313" key="2">
    <source>
        <dbReference type="Proteomes" id="UP001283361"/>
    </source>
</evidence>
<sequence length="208" mass="23376">MSLSVYISSHSFLPLQAETITVPVPREIVASSSPLFTPGHARQAANSKAGAERIPVNISNYCEETNGSSEQRKIRLGFCPPLESSDREHLIYLRKVASFNARRVSQVLVKARTRPGLQLLLRYQHNWVYRSRKAVCCKQDLRISKGSNTGSGCRGKIRIAVPPYHPLTLQPPPPDQRKLPPRAMMFRSSLSYSSLRSQDIYRRDTGSN</sequence>
<dbReference type="EMBL" id="JAWDGP010007236">
    <property type="protein sequence ID" value="KAK3727663.1"/>
    <property type="molecule type" value="Genomic_DNA"/>
</dbReference>
<evidence type="ECO:0000313" key="1">
    <source>
        <dbReference type="EMBL" id="KAK3727663.1"/>
    </source>
</evidence>
<proteinExistence type="predicted"/>
<name>A0AAE0Y141_9GAST</name>
<organism evidence="1 2">
    <name type="scientific">Elysia crispata</name>
    <name type="common">lettuce slug</name>
    <dbReference type="NCBI Taxonomy" id="231223"/>
    <lineage>
        <taxon>Eukaryota</taxon>
        <taxon>Metazoa</taxon>
        <taxon>Spiralia</taxon>
        <taxon>Lophotrochozoa</taxon>
        <taxon>Mollusca</taxon>
        <taxon>Gastropoda</taxon>
        <taxon>Heterobranchia</taxon>
        <taxon>Euthyneura</taxon>
        <taxon>Panpulmonata</taxon>
        <taxon>Sacoglossa</taxon>
        <taxon>Placobranchoidea</taxon>
        <taxon>Plakobranchidae</taxon>
        <taxon>Elysia</taxon>
    </lineage>
</organism>
<gene>
    <name evidence="1" type="ORF">RRG08_032622</name>
</gene>
<accession>A0AAE0Y141</accession>